<evidence type="ECO:0000256" key="6">
    <source>
        <dbReference type="ARBA" id="ARBA00022691"/>
    </source>
</evidence>
<keyword evidence="4" id="KW-0489">Methyltransferase</keyword>
<dbReference type="GO" id="GO:0005634">
    <property type="term" value="C:nucleus"/>
    <property type="evidence" value="ECO:0007669"/>
    <property type="project" value="UniProtKB-SubCell"/>
</dbReference>
<evidence type="ECO:0000256" key="3">
    <source>
        <dbReference type="ARBA" id="ARBA00022454"/>
    </source>
</evidence>
<dbReference type="Gene3D" id="2.170.270.10">
    <property type="entry name" value="SET domain"/>
    <property type="match status" value="1"/>
</dbReference>
<evidence type="ECO:0000256" key="7">
    <source>
        <dbReference type="ARBA" id="ARBA00023242"/>
    </source>
</evidence>
<dbReference type="GO" id="GO:0008168">
    <property type="term" value="F:methyltransferase activity"/>
    <property type="evidence" value="ECO:0007669"/>
    <property type="project" value="UniProtKB-KW"/>
</dbReference>
<evidence type="ECO:0000256" key="5">
    <source>
        <dbReference type="ARBA" id="ARBA00022679"/>
    </source>
</evidence>
<dbReference type="Proteomes" id="UP000663854">
    <property type="component" value="Unassembled WGS sequence"/>
</dbReference>
<dbReference type="EMBL" id="CAJNOH010000045">
    <property type="protein sequence ID" value="CAF0804339.1"/>
    <property type="molecule type" value="Genomic_DNA"/>
</dbReference>
<dbReference type="InterPro" id="IPR046341">
    <property type="entry name" value="SET_dom_sf"/>
</dbReference>
<protein>
    <recommendedName>
        <fullName evidence="8">SET domain-containing protein</fullName>
    </recommendedName>
</protein>
<dbReference type="SUPFAM" id="SSF82199">
    <property type="entry name" value="SET domain"/>
    <property type="match status" value="1"/>
</dbReference>
<dbReference type="InterPro" id="IPR050777">
    <property type="entry name" value="SET2_Histone-Lys_MeTrsfase"/>
</dbReference>
<dbReference type="Proteomes" id="UP000663870">
    <property type="component" value="Unassembled WGS sequence"/>
</dbReference>
<dbReference type="EMBL" id="CAJNOL010000414">
    <property type="protein sequence ID" value="CAF1053603.1"/>
    <property type="molecule type" value="Genomic_DNA"/>
</dbReference>
<gene>
    <name evidence="10" type="ORF">JXQ802_LOCUS16789</name>
    <name evidence="9" type="ORF">PYM288_LOCUS4774</name>
</gene>
<evidence type="ECO:0000313" key="11">
    <source>
        <dbReference type="Proteomes" id="UP000663854"/>
    </source>
</evidence>
<proteinExistence type="predicted"/>
<keyword evidence="7" id="KW-0539">Nucleus</keyword>
<accession>A0A813SY76</accession>
<dbReference type="PROSITE" id="PS50280">
    <property type="entry name" value="SET"/>
    <property type="match status" value="1"/>
</dbReference>
<comment type="subcellular location">
    <subcellularLocation>
        <location evidence="2">Chromosome</location>
    </subcellularLocation>
    <subcellularLocation>
        <location evidence="1">Nucleus</location>
    </subcellularLocation>
</comment>
<evidence type="ECO:0000256" key="1">
    <source>
        <dbReference type="ARBA" id="ARBA00004123"/>
    </source>
</evidence>
<keyword evidence="3" id="KW-0158">Chromosome</keyword>
<evidence type="ECO:0000313" key="9">
    <source>
        <dbReference type="EMBL" id="CAF0804339.1"/>
    </source>
</evidence>
<comment type="caution">
    <text evidence="9">The sequence shown here is derived from an EMBL/GenBank/DDBJ whole genome shotgun (WGS) entry which is preliminary data.</text>
</comment>
<evidence type="ECO:0000259" key="8">
    <source>
        <dbReference type="PROSITE" id="PS50280"/>
    </source>
</evidence>
<evidence type="ECO:0000256" key="2">
    <source>
        <dbReference type="ARBA" id="ARBA00004286"/>
    </source>
</evidence>
<evidence type="ECO:0000313" key="12">
    <source>
        <dbReference type="Proteomes" id="UP000663870"/>
    </source>
</evidence>
<feature type="domain" description="SET" evidence="8">
    <location>
        <begin position="32"/>
        <end position="166"/>
    </location>
</feature>
<name>A0A813SY76_9BILA</name>
<evidence type="ECO:0000256" key="4">
    <source>
        <dbReference type="ARBA" id="ARBA00022603"/>
    </source>
</evidence>
<keyword evidence="6" id="KW-0949">S-adenosyl-L-methionine</keyword>
<evidence type="ECO:0000313" key="10">
    <source>
        <dbReference type="EMBL" id="CAF1053603.1"/>
    </source>
</evidence>
<keyword evidence="12" id="KW-1185">Reference proteome</keyword>
<reference evidence="9" key="1">
    <citation type="submission" date="2021-02" db="EMBL/GenBank/DDBJ databases">
        <authorList>
            <person name="Nowell W R."/>
        </authorList>
    </citation>
    <scope>NUCLEOTIDE SEQUENCE</scope>
</reference>
<dbReference type="GO" id="GO:0032259">
    <property type="term" value="P:methylation"/>
    <property type="evidence" value="ECO:0007669"/>
    <property type="project" value="UniProtKB-KW"/>
</dbReference>
<keyword evidence="5" id="KW-0808">Transferase</keyword>
<dbReference type="PANTHER" id="PTHR22884">
    <property type="entry name" value="SET DOMAIN PROTEINS"/>
    <property type="match status" value="1"/>
</dbReference>
<dbReference type="AlphaFoldDB" id="A0A813SY76"/>
<organism evidence="9 11">
    <name type="scientific">Rotaria sordida</name>
    <dbReference type="NCBI Taxonomy" id="392033"/>
    <lineage>
        <taxon>Eukaryota</taxon>
        <taxon>Metazoa</taxon>
        <taxon>Spiralia</taxon>
        <taxon>Gnathifera</taxon>
        <taxon>Rotifera</taxon>
        <taxon>Eurotatoria</taxon>
        <taxon>Bdelloidea</taxon>
        <taxon>Philodinida</taxon>
        <taxon>Philodinidae</taxon>
        <taxon>Rotaria</taxon>
    </lineage>
</organism>
<dbReference type="InterPro" id="IPR001214">
    <property type="entry name" value="SET_dom"/>
</dbReference>
<dbReference type="GO" id="GO:0005694">
    <property type="term" value="C:chromosome"/>
    <property type="evidence" value="ECO:0007669"/>
    <property type="project" value="UniProtKB-SubCell"/>
</dbReference>
<dbReference type="SMART" id="SM00317">
    <property type="entry name" value="SET"/>
    <property type="match status" value="1"/>
</dbReference>
<dbReference type="Pfam" id="PF00856">
    <property type="entry name" value="SET"/>
    <property type="match status" value="1"/>
</dbReference>
<sequence length="226" mass="26674">MSRYTFTFIKHEDMLTDASMNVFHSTIMPFLKKLEVRDLTSKYGHNQHGIVALEPIRRGELVLECDMSTCNYYPPDDPRNKMTRAEVLTLMEKHPEARDFILSYTYMIDDDLFNVPRHYITQEITDECVFFNHSCDPNCGFATDDEFSVMAIRDIDVGEELTYHYGCLDSETTLPGDFICKCTAKNCVGKLKYDFWRDPEWQKKYEQYSGDYIKRKIRKLREEQAQ</sequence>